<keyword evidence="2" id="KW-1185">Reference proteome</keyword>
<sequence length="156" mass="19128">MDKKPYALIVIERLEYYITKEIERAMYNNMEEEKSFKLLYERITECLNARKELNYNPIYENVEDFLKNYGYDDNYINDFIIRVNIDIEETKIIDRICQLENKHNNKEFKELYVKLEKCVEERKKHHYDPILNDVEDALKKYGFKKSFIKKFLNISI</sequence>
<dbReference type="Proteomes" id="UP000050326">
    <property type="component" value="Unassembled WGS sequence"/>
</dbReference>
<dbReference type="AlphaFoldDB" id="A0A0N8NTZ6"/>
<comment type="caution">
    <text evidence="1">The sequence shown here is derived from an EMBL/GenBank/DDBJ whole genome shotgun (WGS) entry which is preliminary data.</text>
</comment>
<organism evidence="1 2">
    <name type="scientific">Oxobacter pfennigii</name>
    <dbReference type="NCBI Taxonomy" id="36849"/>
    <lineage>
        <taxon>Bacteria</taxon>
        <taxon>Bacillati</taxon>
        <taxon>Bacillota</taxon>
        <taxon>Clostridia</taxon>
        <taxon>Eubacteriales</taxon>
        <taxon>Clostridiaceae</taxon>
        <taxon>Oxobacter</taxon>
    </lineage>
</organism>
<reference evidence="1 2" key="1">
    <citation type="submission" date="2015-09" db="EMBL/GenBank/DDBJ databases">
        <title>Genome sequence of Oxobacter pfennigii DSM 3222.</title>
        <authorList>
            <person name="Poehlein A."/>
            <person name="Bengelsdorf F.R."/>
            <person name="Schiel-Bengelsdorf B."/>
            <person name="Duerre P."/>
            <person name="Daniel R."/>
        </authorList>
    </citation>
    <scope>NUCLEOTIDE SEQUENCE [LARGE SCALE GENOMIC DNA]</scope>
    <source>
        <strain evidence="1 2">DSM 3222</strain>
    </source>
</reference>
<accession>A0A0N8NTZ6</accession>
<protein>
    <submittedName>
        <fullName evidence="1">Uncharacterized protein</fullName>
    </submittedName>
</protein>
<proteinExistence type="predicted"/>
<dbReference type="OrthoDB" id="9985829at2"/>
<evidence type="ECO:0000313" key="2">
    <source>
        <dbReference type="Proteomes" id="UP000050326"/>
    </source>
</evidence>
<gene>
    <name evidence="1" type="ORF">OXPF_01350</name>
</gene>
<dbReference type="RefSeq" id="WP_054873295.1">
    <property type="nucleotide sequence ID" value="NZ_LKET01000012.1"/>
</dbReference>
<name>A0A0N8NTZ6_9CLOT</name>
<dbReference type="EMBL" id="LKET01000012">
    <property type="protein sequence ID" value="KPU46216.1"/>
    <property type="molecule type" value="Genomic_DNA"/>
</dbReference>
<evidence type="ECO:0000313" key="1">
    <source>
        <dbReference type="EMBL" id="KPU46216.1"/>
    </source>
</evidence>